<evidence type="ECO:0000256" key="5">
    <source>
        <dbReference type="ARBA" id="ARBA00023136"/>
    </source>
</evidence>
<name>A0A6A3BK77_HIBSY</name>
<evidence type="ECO:0000256" key="6">
    <source>
        <dbReference type="SAM" id="Phobius"/>
    </source>
</evidence>
<comment type="subcellular location">
    <subcellularLocation>
        <location evidence="1">Membrane</location>
        <topology evidence="1">Multi-pass membrane protein</topology>
    </subcellularLocation>
</comment>
<dbReference type="GO" id="GO:0016020">
    <property type="term" value="C:membrane"/>
    <property type="evidence" value="ECO:0007669"/>
    <property type="project" value="UniProtKB-SubCell"/>
</dbReference>
<organism evidence="7 8">
    <name type="scientific">Hibiscus syriacus</name>
    <name type="common">Rose of Sharon</name>
    <dbReference type="NCBI Taxonomy" id="106335"/>
    <lineage>
        <taxon>Eukaryota</taxon>
        <taxon>Viridiplantae</taxon>
        <taxon>Streptophyta</taxon>
        <taxon>Embryophyta</taxon>
        <taxon>Tracheophyta</taxon>
        <taxon>Spermatophyta</taxon>
        <taxon>Magnoliopsida</taxon>
        <taxon>eudicotyledons</taxon>
        <taxon>Gunneridae</taxon>
        <taxon>Pentapetalae</taxon>
        <taxon>rosids</taxon>
        <taxon>malvids</taxon>
        <taxon>Malvales</taxon>
        <taxon>Malvaceae</taxon>
        <taxon>Malvoideae</taxon>
        <taxon>Hibiscus</taxon>
    </lineage>
</organism>
<evidence type="ECO:0000256" key="1">
    <source>
        <dbReference type="ARBA" id="ARBA00004141"/>
    </source>
</evidence>
<evidence type="ECO:0000256" key="4">
    <source>
        <dbReference type="ARBA" id="ARBA00022989"/>
    </source>
</evidence>
<feature type="transmembrane region" description="Helical" evidence="6">
    <location>
        <begin position="89"/>
        <end position="108"/>
    </location>
</feature>
<accession>A0A6A3BK77</accession>
<dbReference type="Proteomes" id="UP000436088">
    <property type="component" value="Unassembled WGS sequence"/>
</dbReference>
<evidence type="ECO:0000256" key="2">
    <source>
        <dbReference type="ARBA" id="ARBA00005982"/>
    </source>
</evidence>
<dbReference type="Pfam" id="PF00854">
    <property type="entry name" value="PTR2"/>
    <property type="match status" value="1"/>
</dbReference>
<dbReference type="InterPro" id="IPR000109">
    <property type="entry name" value="POT_fam"/>
</dbReference>
<dbReference type="EMBL" id="VEPZ02000825">
    <property type="protein sequence ID" value="KAE8717400.1"/>
    <property type="molecule type" value="Genomic_DNA"/>
</dbReference>
<gene>
    <name evidence="7" type="ORF">F3Y22_tig00110050pilonHSYRG00203</name>
</gene>
<comment type="caution">
    <text evidence="7">The sequence shown here is derived from an EMBL/GenBank/DDBJ whole genome shotgun (WGS) entry which is preliminary data.</text>
</comment>
<dbReference type="InterPro" id="IPR036259">
    <property type="entry name" value="MFS_trans_sf"/>
</dbReference>
<evidence type="ECO:0000313" key="8">
    <source>
        <dbReference type="Proteomes" id="UP000436088"/>
    </source>
</evidence>
<reference evidence="7" key="1">
    <citation type="submission" date="2019-09" db="EMBL/GenBank/DDBJ databases">
        <title>Draft genome information of white flower Hibiscus syriacus.</title>
        <authorList>
            <person name="Kim Y.-M."/>
        </authorList>
    </citation>
    <scope>NUCLEOTIDE SEQUENCE [LARGE SCALE GENOMIC DNA]</scope>
    <source>
        <strain evidence="7">YM2019G1</strain>
    </source>
</reference>
<evidence type="ECO:0000256" key="3">
    <source>
        <dbReference type="ARBA" id="ARBA00022692"/>
    </source>
</evidence>
<sequence>MGIGLVFSIFAMIIAVGCAEVFILVGQLEFFYDQAPDAMRSLCSALSLTTDSLGNYLSTVLVITVTKKTTQGGKLEWISDNLNRGHLHYFYLLALLNLLNFLDSNMAWESRVIKYKATKKTAVCPSVGSQTFPLHDDFSLGIEDDILTRFQPPASSTQRMNVAK</sequence>
<dbReference type="AlphaFoldDB" id="A0A6A3BK77"/>
<proteinExistence type="inferred from homology"/>
<dbReference type="Gene3D" id="1.20.1250.20">
    <property type="entry name" value="MFS general substrate transporter like domains"/>
    <property type="match status" value="1"/>
</dbReference>
<comment type="similarity">
    <text evidence="2">Belongs to the major facilitator superfamily. Proton-dependent oligopeptide transporter (POT/PTR) (TC 2.A.17) family.</text>
</comment>
<dbReference type="PANTHER" id="PTHR11654">
    <property type="entry name" value="OLIGOPEPTIDE TRANSPORTER-RELATED"/>
    <property type="match status" value="1"/>
</dbReference>
<keyword evidence="4 6" id="KW-1133">Transmembrane helix</keyword>
<evidence type="ECO:0000313" key="7">
    <source>
        <dbReference type="EMBL" id="KAE8717400.1"/>
    </source>
</evidence>
<keyword evidence="8" id="KW-1185">Reference proteome</keyword>
<protein>
    <submittedName>
        <fullName evidence="7">Uncharacterized protein</fullName>
    </submittedName>
</protein>
<keyword evidence="5 6" id="KW-0472">Membrane</keyword>
<keyword evidence="3 6" id="KW-0812">Transmembrane</keyword>
<dbReference type="GO" id="GO:0022857">
    <property type="term" value="F:transmembrane transporter activity"/>
    <property type="evidence" value="ECO:0007669"/>
    <property type="project" value="InterPro"/>
</dbReference>